<evidence type="ECO:0000259" key="4">
    <source>
        <dbReference type="Pfam" id="PF00467"/>
    </source>
</evidence>
<proteinExistence type="inferred from homology"/>
<feature type="domain" description="Large ribosomal subunit protein eL14" evidence="5">
    <location>
        <begin position="248"/>
        <end position="323"/>
    </location>
</feature>
<organism evidence="6 7">
    <name type="scientific">Arthrobotrys conoides</name>
    <dbReference type="NCBI Taxonomy" id="74498"/>
    <lineage>
        <taxon>Eukaryota</taxon>
        <taxon>Fungi</taxon>
        <taxon>Dikarya</taxon>
        <taxon>Ascomycota</taxon>
        <taxon>Pezizomycotina</taxon>
        <taxon>Orbiliomycetes</taxon>
        <taxon>Orbiliales</taxon>
        <taxon>Orbiliaceae</taxon>
        <taxon>Arthrobotrys</taxon>
    </lineage>
</organism>
<reference evidence="6 7" key="1">
    <citation type="submission" date="2019-10" db="EMBL/GenBank/DDBJ databases">
        <authorList>
            <person name="Palmer J.M."/>
        </authorList>
    </citation>
    <scope>NUCLEOTIDE SEQUENCE [LARGE SCALE GENOMIC DNA]</scope>
    <source>
        <strain evidence="6 7">TWF506</strain>
    </source>
</reference>
<dbReference type="Gene3D" id="6.10.250.2270">
    <property type="match status" value="1"/>
</dbReference>
<dbReference type="GO" id="GO:0022625">
    <property type="term" value="C:cytosolic large ribosomal subunit"/>
    <property type="evidence" value="ECO:0007669"/>
    <property type="project" value="TreeGrafter"/>
</dbReference>
<dbReference type="AlphaFoldDB" id="A0AAN8NL18"/>
<evidence type="ECO:0000256" key="2">
    <source>
        <dbReference type="ARBA" id="ARBA00022980"/>
    </source>
</evidence>
<keyword evidence="7" id="KW-1185">Reference proteome</keyword>
<keyword evidence="3" id="KW-0687">Ribonucleoprotein</keyword>
<dbReference type="GO" id="GO:0042273">
    <property type="term" value="P:ribosomal large subunit biogenesis"/>
    <property type="evidence" value="ECO:0007669"/>
    <property type="project" value="TreeGrafter"/>
</dbReference>
<dbReference type="CDD" id="cd23702">
    <property type="entry name" value="eL14"/>
    <property type="match status" value="1"/>
</dbReference>
<dbReference type="EMBL" id="JAVHJM010000012">
    <property type="protein sequence ID" value="KAK6500574.1"/>
    <property type="molecule type" value="Genomic_DNA"/>
</dbReference>
<comment type="similarity">
    <text evidence="1">Belongs to the eukaryotic ribosomal protein eL14 family.</text>
</comment>
<dbReference type="GO" id="GO:0006412">
    <property type="term" value="P:translation"/>
    <property type="evidence" value="ECO:0007669"/>
    <property type="project" value="InterPro"/>
</dbReference>
<dbReference type="PANTHER" id="PTHR11127">
    <property type="entry name" value="60S RIBOSOMAL PROTEIN L14"/>
    <property type="match status" value="1"/>
</dbReference>
<evidence type="ECO:0008006" key="8">
    <source>
        <dbReference type="Google" id="ProtNLM"/>
    </source>
</evidence>
<gene>
    <name evidence="6" type="ORF">TWF506_003346</name>
</gene>
<dbReference type="InterPro" id="IPR014722">
    <property type="entry name" value="Rib_uL2_dom2"/>
</dbReference>
<dbReference type="Gene3D" id="2.30.30.30">
    <property type="match status" value="1"/>
</dbReference>
<dbReference type="InterPro" id="IPR039660">
    <property type="entry name" value="Ribosomal_eL14"/>
</dbReference>
<name>A0AAN8NL18_9PEZI</name>
<evidence type="ECO:0000313" key="7">
    <source>
        <dbReference type="Proteomes" id="UP001307849"/>
    </source>
</evidence>
<dbReference type="Pfam" id="PF01929">
    <property type="entry name" value="Ribosomal_L14e"/>
    <property type="match status" value="1"/>
</dbReference>
<dbReference type="InterPro" id="IPR005824">
    <property type="entry name" value="KOW"/>
</dbReference>
<dbReference type="SUPFAM" id="SSF50104">
    <property type="entry name" value="Translation proteins SH3-like domain"/>
    <property type="match status" value="1"/>
</dbReference>
<dbReference type="Proteomes" id="UP001307849">
    <property type="component" value="Unassembled WGS sequence"/>
</dbReference>
<accession>A0AAN8NL18</accession>
<dbReference type="PANTHER" id="PTHR11127:SF2">
    <property type="entry name" value="LARGE RIBOSOMAL SUBUNIT PROTEIN EL14"/>
    <property type="match status" value="1"/>
</dbReference>
<sequence length="338" mass="38495">MSERAVSICKKLNIRESLSLYGLGVCPRARRLNRKLYHHTAGEIWRYEDENTGIDDNLIPVNDYIKVETLLISRVEGDPMIKRWRWRWRWQWRDGGMAASSPAESRKSRGQQEDEVGCFFIRALTGPLSYQQCLTQKKPSHVTWPPTKFCVGTPSAQSPPILDWISTTAIITIVVESPNFPNHLPLSRSRTPPTVSAMSQTKVVSSQWPQVETGRVVLINSGKDEGKLAAVVQIIDHKRALVDSPHIERQEISLSHVSLTQQVITKLPRAARSGVVKKYWAEASVDDKTASTTWAKKRASREKKRQLTDFERFKVMVLKKQRRFEVRKAVAKARKASS</sequence>
<protein>
    <recommendedName>
        <fullName evidence="8">60S ribosomal protein L14</fullName>
    </recommendedName>
</protein>
<evidence type="ECO:0000313" key="6">
    <source>
        <dbReference type="EMBL" id="KAK6500574.1"/>
    </source>
</evidence>
<dbReference type="Pfam" id="PF00467">
    <property type="entry name" value="KOW"/>
    <property type="match status" value="1"/>
</dbReference>
<dbReference type="InterPro" id="IPR008991">
    <property type="entry name" value="Translation_prot_SH3-like_sf"/>
</dbReference>
<evidence type="ECO:0000259" key="5">
    <source>
        <dbReference type="Pfam" id="PF01929"/>
    </source>
</evidence>
<evidence type="ECO:0000256" key="1">
    <source>
        <dbReference type="ARBA" id="ARBA00006592"/>
    </source>
</evidence>
<dbReference type="GO" id="GO:0003723">
    <property type="term" value="F:RNA binding"/>
    <property type="evidence" value="ECO:0007669"/>
    <property type="project" value="InterPro"/>
</dbReference>
<keyword evidence="2" id="KW-0689">Ribosomal protein</keyword>
<comment type="caution">
    <text evidence="6">The sequence shown here is derived from an EMBL/GenBank/DDBJ whole genome shotgun (WGS) entry which is preliminary data.</text>
</comment>
<dbReference type="GO" id="GO:0003735">
    <property type="term" value="F:structural constituent of ribosome"/>
    <property type="evidence" value="ECO:0007669"/>
    <property type="project" value="InterPro"/>
</dbReference>
<evidence type="ECO:0000256" key="3">
    <source>
        <dbReference type="ARBA" id="ARBA00023274"/>
    </source>
</evidence>
<feature type="domain" description="KOW" evidence="4">
    <location>
        <begin position="214"/>
        <end position="243"/>
    </location>
</feature>
<dbReference type="InterPro" id="IPR002784">
    <property type="entry name" value="Ribosomal_eL14_dom"/>
</dbReference>